<evidence type="ECO:0000256" key="5">
    <source>
        <dbReference type="ARBA" id="ARBA00023136"/>
    </source>
</evidence>
<organism evidence="11 12">
    <name type="scientific">Demequina litoralis</name>
    <dbReference type="NCBI Taxonomy" id="3051660"/>
    <lineage>
        <taxon>Bacteria</taxon>
        <taxon>Bacillati</taxon>
        <taxon>Actinomycetota</taxon>
        <taxon>Actinomycetes</taxon>
        <taxon>Micrococcales</taxon>
        <taxon>Demequinaceae</taxon>
        <taxon>Demequina</taxon>
    </lineage>
</organism>
<evidence type="ECO:0000256" key="8">
    <source>
        <dbReference type="ARBA" id="ARBA00035585"/>
    </source>
</evidence>
<evidence type="ECO:0000256" key="9">
    <source>
        <dbReference type="ARBA" id="ARBA00049940"/>
    </source>
</evidence>
<comment type="function">
    <text evidence="9">Fluoride-specific ion channel. Important for reducing fluoride concentration in the cell, thus reducing its toxicity.</text>
</comment>
<dbReference type="Pfam" id="PF02537">
    <property type="entry name" value="CRCB"/>
    <property type="match status" value="1"/>
</dbReference>
<comment type="caution">
    <text evidence="11">The sequence shown here is derived from an EMBL/GenBank/DDBJ whole genome shotgun (WGS) entry which is preliminary data.</text>
</comment>
<keyword evidence="6" id="KW-0407">Ion channel</keyword>
<dbReference type="EMBL" id="JAUHPW010000002">
    <property type="protein sequence ID" value="MDN4474929.1"/>
    <property type="molecule type" value="Genomic_DNA"/>
</dbReference>
<evidence type="ECO:0000313" key="12">
    <source>
        <dbReference type="Proteomes" id="UP001172728"/>
    </source>
</evidence>
<evidence type="ECO:0000256" key="10">
    <source>
        <dbReference type="RuleBase" id="RU004340"/>
    </source>
</evidence>
<keyword evidence="4 10" id="KW-1133">Transmembrane helix</keyword>
<name>A0ABT8G708_9MICO</name>
<keyword evidence="2 10" id="KW-1003">Cell membrane</keyword>
<comment type="catalytic activity">
    <reaction evidence="8">
        <text>fluoride(in) = fluoride(out)</text>
        <dbReference type="Rhea" id="RHEA:76159"/>
        <dbReference type="ChEBI" id="CHEBI:17051"/>
    </reaction>
    <physiologicalReaction direction="left-to-right" evidence="8">
        <dbReference type="Rhea" id="RHEA:76160"/>
    </physiologicalReaction>
</comment>
<dbReference type="Proteomes" id="UP001172728">
    <property type="component" value="Unassembled WGS sequence"/>
</dbReference>
<protein>
    <recommendedName>
        <fullName evidence="10">Fluoride-specific ion channel</fullName>
    </recommendedName>
</protein>
<gene>
    <name evidence="11" type="ORF">QQX09_03550</name>
</gene>
<evidence type="ECO:0000256" key="6">
    <source>
        <dbReference type="ARBA" id="ARBA00023303"/>
    </source>
</evidence>
<dbReference type="InterPro" id="IPR003691">
    <property type="entry name" value="FluC"/>
</dbReference>
<reference evidence="11" key="1">
    <citation type="submission" date="2023-06" db="EMBL/GenBank/DDBJ databases">
        <title>Sysu t00192.</title>
        <authorList>
            <person name="Gao L."/>
            <person name="Fang B.-Z."/>
            <person name="Li W.-J."/>
        </authorList>
    </citation>
    <scope>NUCLEOTIDE SEQUENCE</scope>
    <source>
        <strain evidence="11">SYSU T00192</strain>
    </source>
</reference>
<proteinExistence type="inferred from homology"/>
<comment type="similarity">
    <text evidence="7 10">Belongs to the fluoride channel Fluc/FEX (TC 1.A.43) family.</text>
</comment>
<evidence type="ECO:0000256" key="7">
    <source>
        <dbReference type="ARBA" id="ARBA00035120"/>
    </source>
</evidence>
<evidence type="ECO:0000256" key="3">
    <source>
        <dbReference type="ARBA" id="ARBA00022692"/>
    </source>
</evidence>
<evidence type="ECO:0000256" key="1">
    <source>
        <dbReference type="ARBA" id="ARBA00004651"/>
    </source>
</evidence>
<keyword evidence="12" id="KW-1185">Reference proteome</keyword>
<evidence type="ECO:0000256" key="4">
    <source>
        <dbReference type="ARBA" id="ARBA00022989"/>
    </source>
</evidence>
<dbReference type="RefSeq" id="WP_301131361.1">
    <property type="nucleotide sequence ID" value="NZ_JAUHPW010000002.1"/>
</dbReference>
<keyword evidence="6" id="KW-0406">Ion transport</keyword>
<keyword evidence="3 10" id="KW-0812">Transmembrane</keyword>
<accession>A0ABT8G708</accession>
<keyword evidence="6" id="KW-0813">Transport</keyword>
<keyword evidence="5 10" id="KW-0472">Membrane</keyword>
<feature type="transmembrane region" description="Helical" evidence="10">
    <location>
        <begin position="98"/>
        <end position="119"/>
    </location>
</feature>
<evidence type="ECO:0000313" key="11">
    <source>
        <dbReference type="EMBL" id="MDN4474929.1"/>
    </source>
</evidence>
<evidence type="ECO:0000256" key="2">
    <source>
        <dbReference type="ARBA" id="ARBA00022475"/>
    </source>
</evidence>
<feature type="transmembrane region" description="Helical" evidence="10">
    <location>
        <begin position="35"/>
        <end position="53"/>
    </location>
</feature>
<feature type="transmembrane region" description="Helical" evidence="10">
    <location>
        <begin position="65"/>
        <end position="86"/>
    </location>
</feature>
<sequence length="137" mass="13913">MTRAAQLGLVLVGGSIGGALRIGLGEALPDTAGPVPWDLLLINVVGSLALGWAVARTQAHGPWRLFPAVGPGLLGGFTTFSSIAVLEWSAGVSTAESAAVLLATMAAAVVGAAAGWWLGDRPPTPLDEQAVFEEENE</sequence>
<comment type="subcellular location">
    <subcellularLocation>
        <location evidence="1">Cell membrane</location>
        <topology evidence="1">Multi-pass membrane protein</topology>
    </subcellularLocation>
</comment>